<comment type="caution">
    <text evidence="1">The sequence shown here is derived from an EMBL/GenBank/DDBJ whole genome shotgun (WGS) entry which is preliminary data.</text>
</comment>
<evidence type="ECO:0000313" key="2">
    <source>
        <dbReference type="Proteomes" id="UP001138961"/>
    </source>
</evidence>
<proteinExistence type="predicted"/>
<evidence type="ECO:0000313" key="1">
    <source>
        <dbReference type="EMBL" id="MCB5200227.1"/>
    </source>
</evidence>
<name>A0ABS8BWV3_9RHOB</name>
<accession>A0ABS8BWV3</accession>
<organism evidence="1 2">
    <name type="scientific">Loktanella gaetbuli</name>
    <dbReference type="NCBI Taxonomy" id="2881335"/>
    <lineage>
        <taxon>Bacteria</taxon>
        <taxon>Pseudomonadati</taxon>
        <taxon>Pseudomonadota</taxon>
        <taxon>Alphaproteobacteria</taxon>
        <taxon>Rhodobacterales</taxon>
        <taxon>Roseobacteraceae</taxon>
        <taxon>Loktanella</taxon>
    </lineage>
</organism>
<sequence>MEIFLGITVVPHKLGTEPVNRCYQSVVDAVRTFGVIPHHDIDALCVNLSAAAASQQEVLMVDHTTDGTEALVTGSNAPMIVDFAVVSWEMGIIGMGKGADEGGEVCVGEY</sequence>
<keyword evidence="2" id="KW-1185">Reference proteome</keyword>
<gene>
    <name evidence="1" type="ORF">LGQ03_13330</name>
</gene>
<dbReference type="RefSeq" id="WP_226748800.1">
    <property type="nucleotide sequence ID" value="NZ_JAJATZ010000006.1"/>
</dbReference>
<protein>
    <submittedName>
        <fullName evidence="1">Uncharacterized protein</fullName>
    </submittedName>
</protein>
<dbReference type="Proteomes" id="UP001138961">
    <property type="component" value="Unassembled WGS sequence"/>
</dbReference>
<dbReference type="EMBL" id="JAJATZ010000006">
    <property type="protein sequence ID" value="MCB5200227.1"/>
    <property type="molecule type" value="Genomic_DNA"/>
</dbReference>
<reference evidence="1" key="1">
    <citation type="submission" date="2021-10" db="EMBL/GenBank/DDBJ databases">
        <title>Loktanella gaetbuli sp. nov., isolated from a tidal flat.</title>
        <authorList>
            <person name="Park S."/>
            <person name="Yoon J.-H."/>
        </authorList>
    </citation>
    <scope>NUCLEOTIDE SEQUENCE</scope>
    <source>
        <strain evidence="1">TSTF-M6</strain>
    </source>
</reference>